<keyword evidence="6" id="KW-1185">Reference proteome</keyword>
<dbReference type="InterPro" id="IPR023296">
    <property type="entry name" value="Glyco_hydro_beta-prop_sf"/>
</dbReference>
<dbReference type="AlphaFoldDB" id="A0A2K9N7Q2"/>
<dbReference type="CDD" id="cd09001">
    <property type="entry name" value="GH43_FsAxh1-like"/>
    <property type="match status" value="1"/>
</dbReference>
<dbReference type="KEGG" id="ncb:C0V82_01175"/>
<dbReference type="GO" id="GO:0004553">
    <property type="term" value="F:hydrolase activity, hydrolyzing O-glycosyl compounds"/>
    <property type="evidence" value="ECO:0007669"/>
    <property type="project" value="InterPro"/>
</dbReference>
<dbReference type="InterPro" id="IPR006710">
    <property type="entry name" value="Glyco_hydro_43"/>
</dbReference>
<dbReference type="InterPro" id="IPR013320">
    <property type="entry name" value="ConA-like_dom_sf"/>
</dbReference>
<dbReference type="Proteomes" id="UP000234752">
    <property type="component" value="Chromosome eg_1"/>
</dbReference>
<dbReference type="RefSeq" id="WP_102110762.1">
    <property type="nucleotide sequence ID" value="NZ_BMGN01000004.1"/>
</dbReference>
<evidence type="ECO:0000256" key="3">
    <source>
        <dbReference type="ARBA" id="ARBA00023295"/>
    </source>
</evidence>
<dbReference type="InterPro" id="IPR051795">
    <property type="entry name" value="Glycosyl_Hydrlase_43"/>
</dbReference>
<protein>
    <submittedName>
        <fullName evidence="5">Glycoside hydrolase</fullName>
    </submittedName>
</protein>
<dbReference type="Pfam" id="PF17851">
    <property type="entry name" value="GH43_C2"/>
    <property type="match status" value="1"/>
</dbReference>
<gene>
    <name evidence="5" type="ORF">C0V82_01175</name>
</gene>
<comment type="similarity">
    <text evidence="1 4">Belongs to the glycosyl hydrolase 43 family.</text>
</comment>
<dbReference type="OrthoDB" id="9801455at2"/>
<organism evidence="5 6">
    <name type="scientific">Niveispirillum cyanobacteriorum</name>
    <dbReference type="NCBI Taxonomy" id="1612173"/>
    <lineage>
        <taxon>Bacteria</taxon>
        <taxon>Pseudomonadati</taxon>
        <taxon>Pseudomonadota</taxon>
        <taxon>Alphaproteobacteria</taxon>
        <taxon>Rhodospirillales</taxon>
        <taxon>Azospirillaceae</taxon>
        <taxon>Niveispirillum</taxon>
    </lineage>
</organism>
<dbReference type="Pfam" id="PF04616">
    <property type="entry name" value="Glyco_hydro_43"/>
    <property type="match status" value="1"/>
</dbReference>
<reference evidence="5 6" key="1">
    <citation type="submission" date="2017-12" db="EMBL/GenBank/DDBJ databases">
        <title>Genomes of bacteria within cyanobacterial aggregates.</title>
        <authorList>
            <person name="Cai H."/>
        </authorList>
    </citation>
    <scope>NUCLEOTIDE SEQUENCE [LARGE SCALE GENOMIC DNA]</scope>
    <source>
        <strain evidence="5 6">TH16</strain>
    </source>
</reference>
<dbReference type="Gene3D" id="2.60.120.200">
    <property type="match status" value="1"/>
</dbReference>
<accession>A0A2K9N7Q2</accession>
<dbReference type="PANTHER" id="PTHR42812:SF12">
    <property type="entry name" value="BETA-XYLOSIDASE-RELATED"/>
    <property type="match status" value="1"/>
</dbReference>
<proteinExistence type="inferred from homology"/>
<keyword evidence="3 4" id="KW-0326">Glycosidase</keyword>
<dbReference type="SUPFAM" id="SSF75005">
    <property type="entry name" value="Arabinanase/levansucrase/invertase"/>
    <property type="match status" value="1"/>
</dbReference>
<dbReference type="Gene3D" id="2.115.10.20">
    <property type="entry name" value="Glycosyl hydrolase domain, family 43"/>
    <property type="match status" value="1"/>
</dbReference>
<keyword evidence="2 4" id="KW-0378">Hydrolase</keyword>
<dbReference type="SUPFAM" id="SSF49899">
    <property type="entry name" value="Concanavalin A-like lectins/glucanases"/>
    <property type="match status" value="1"/>
</dbReference>
<evidence type="ECO:0000313" key="5">
    <source>
        <dbReference type="EMBL" id="AUN29012.1"/>
    </source>
</evidence>
<sequence>MSVRNGIVTGAFLALLPLSFSVADASLVTADIGMNPGIWVPDQGDGTYINPVLNGDYSDPDVVRVGDDYYMTASSFTNVPGLPVLHSKDLVNWTLIGHALPRLVPDAHHSIPRRGGGVWAPAIRHHAGQFWIYYPDPDYGIYVVTATNPAGPWTAPVLVDSSKGAIDPAPFWDEDGQGWLVHSYAASRAGVEKKNRVVLKRLSPDGQRTLDDGVVIVDGNTLPPVMTSQGPKPWFTTEGPKLYKRRGWYYIFAPSGSVKGGWQGVFRARAITGPYEGRSVMDQGDTQWNGPHQGAWVDTPTGQDWFIHFQDADSYGRRVMLQPMRWGSDGWPIIGERQKGMHYGQPVTRHKKPDLPAQPIAALPTNDDFADGYHLGWQWSSNPADDWIDRSVKGKLRLKSASSSANLWEAGNLLTQKLPGMRFTATTSLTLAATQIGERAGLLVLGYDYAWIGLENTADGVKLVQVTRLNADHGGRNGQVLSSSETVLAAGVRVDGPVHVRARFEPVTVAEPAPGFAHYWPSMLRSTHARVQFSYSLDGVNFSAIGKPFQTLPGRWVGTQIGLFAQAAGGTPAFSATRVGYAEFASFTVTD</sequence>
<evidence type="ECO:0000256" key="1">
    <source>
        <dbReference type="ARBA" id="ARBA00009865"/>
    </source>
</evidence>
<dbReference type="EMBL" id="CP025611">
    <property type="protein sequence ID" value="AUN29012.1"/>
    <property type="molecule type" value="Genomic_DNA"/>
</dbReference>
<dbReference type="InterPro" id="IPR041542">
    <property type="entry name" value="GH43_C2"/>
</dbReference>
<name>A0A2K9N7Q2_9PROT</name>
<dbReference type="GO" id="GO:0005975">
    <property type="term" value="P:carbohydrate metabolic process"/>
    <property type="evidence" value="ECO:0007669"/>
    <property type="project" value="InterPro"/>
</dbReference>
<evidence type="ECO:0000256" key="2">
    <source>
        <dbReference type="ARBA" id="ARBA00022801"/>
    </source>
</evidence>
<dbReference type="PANTHER" id="PTHR42812">
    <property type="entry name" value="BETA-XYLOSIDASE"/>
    <property type="match status" value="1"/>
</dbReference>
<evidence type="ECO:0000256" key="4">
    <source>
        <dbReference type="RuleBase" id="RU361187"/>
    </source>
</evidence>
<evidence type="ECO:0000313" key="6">
    <source>
        <dbReference type="Proteomes" id="UP000234752"/>
    </source>
</evidence>